<dbReference type="PANTHER" id="PTHR34875:SF6">
    <property type="entry name" value="UPF0237 PROTEIN MJ1558"/>
    <property type="match status" value="1"/>
</dbReference>
<dbReference type="Gene3D" id="3.30.70.260">
    <property type="match status" value="2"/>
</dbReference>
<keyword evidence="3" id="KW-1185">Reference proteome</keyword>
<dbReference type="CDD" id="cd02116">
    <property type="entry name" value="ACT"/>
    <property type="match status" value="1"/>
</dbReference>
<protein>
    <submittedName>
        <fullName evidence="2">Glycine cleavage system regulatory protein</fullName>
    </submittedName>
</protein>
<feature type="domain" description="ACT" evidence="1">
    <location>
        <begin position="48"/>
        <end position="120"/>
    </location>
</feature>
<dbReference type="SUPFAM" id="SSF55021">
    <property type="entry name" value="ACT-like"/>
    <property type="match status" value="2"/>
</dbReference>
<dbReference type="CDD" id="cd04869">
    <property type="entry name" value="ACT_GcvR_2"/>
    <property type="match status" value="1"/>
</dbReference>
<dbReference type="Proteomes" id="UP001501490">
    <property type="component" value="Unassembled WGS sequence"/>
</dbReference>
<dbReference type="PROSITE" id="PS51671">
    <property type="entry name" value="ACT"/>
    <property type="match status" value="2"/>
</dbReference>
<feature type="domain" description="ACT" evidence="1">
    <location>
        <begin position="132"/>
        <end position="214"/>
    </location>
</feature>
<dbReference type="EMBL" id="BAABAB010000026">
    <property type="protein sequence ID" value="GAA3630339.1"/>
    <property type="molecule type" value="Genomic_DNA"/>
</dbReference>
<dbReference type="InterPro" id="IPR050990">
    <property type="entry name" value="UPF0237/GcvR_regulator"/>
</dbReference>
<evidence type="ECO:0000313" key="2">
    <source>
        <dbReference type="EMBL" id="GAA3630339.1"/>
    </source>
</evidence>
<dbReference type="InterPro" id="IPR045865">
    <property type="entry name" value="ACT-like_dom_sf"/>
</dbReference>
<organism evidence="2 3">
    <name type="scientific">Microlunatus ginsengisoli</name>
    <dbReference type="NCBI Taxonomy" id="363863"/>
    <lineage>
        <taxon>Bacteria</taxon>
        <taxon>Bacillati</taxon>
        <taxon>Actinomycetota</taxon>
        <taxon>Actinomycetes</taxon>
        <taxon>Propionibacteriales</taxon>
        <taxon>Propionibacteriaceae</taxon>
        <taxon>Microlunatus</taxon>
    </lineage>
</organism>
<gene>
    <name evidence="2" type="ORF">GCM10022236_36000</name>
</gene>
<accession>A0ABP7AE45</accession>
<evidence type="ECO:0000259" key="1">
    <source>
        <dbReference type="PROSITE" id="PS51671"/>
    </source>
</evidence>
<dbReference type="Pfam" id="PF13740">
    <property type="entry name" value="ACT_6"/>
    <property type="match status" value="2"/>
</dbReference>
<dbReference type="InterPro" id="IPR002912">
    <property type="entry name" value="ACT_dom"/>
</dbReference>
<evidence type="ECO:0000313" key="3">
    <source>
        <dbReference type="Proteomes" id="UP001501490"/>
    </source>
</evidence>
<name>A0ABP7AE45_9ACTN</name>
<dbReference type="PANTHER" id="PTHR34875">
    <property type="entry name" value="UPF0237 PROTEIN MJ1558"/>
    <property type="match status" value="1"/>
</dbReference>
<comment type="caution">
    <text evidence="2">The sequence shown here is derived from an EMBL/GenBank/DDBJ whole genome shotgun (WGS) entry which is preliminary data.</text>
</comment>
<sequence>MAAPAAAGCPVGGRRSRFQRLGTVTGSSGDRSSVRFRARYDRRVATLVLTVVGDDRVGLIKALADIVSAHGGNWERSHLAELDGTFAGVVVVTVPDQRTAALQAALAPLEGLLEVSVRPTAAPAPGTARRVRLDLIGNDRPGIVAAVSDVLVRHRLSVADLQTSTREAPMAGGMLFEATAVVTVTDEDSLDAVRADLEVLASEILVDLSLTAVD</sequence>
<proteinExistence type="predicted"/>
<reference evidence="3" key="1">
    <citation type="journal article" date="2019" name="Int. J. Syst. Evol. Microbiol.">
        <title>The Global Catalogue of Microorganisms (GCM) 10K type strain sequencing project: providing services to taxonomists for standard genome sequencing and annotation.</title>
        <authorList>
            <consortium name="The Broad Institute Genomics Platform"/>
            <consortium name="The Broad Institute Genome Sequencing Center for Infectious Disease"/>
            <person name="Wu L."/>
            <person name="Ma J."/>
        </authorList>
    </citation>
    <scope>NUCLEOTIDE SEQUENCE [LARGE SCALE GENOMIC DNA]</scope>
    <source>
        <strain evidence="3">JCM 16929</strain>
    </source>
</reference>